<dbReference type="AlphaFoldDB" id="A0A699ILF4"/>
<gene>
    <name evidence="2" type="ORF">Tci_532525</name>
</gene>
<evidence type="ECO:0000313" key="2">
    <source>
        <dbReference type="EMBL" id="GEZ60552.1"/>
    </source>
</evidence>
<dbReference type="EMBL" id="BKCJ010299608">
    <property type="protein sequence ID" value="GEZ60552.1"/>
    <property type="molecule type" value="Genomic_DNA"/>
</dbReference>
<reference evidence="2" key="1">
    <citation type="journal article" date="2019" name="Sci. Rep.">
        <title>Draft genome of Tanacetum cinerariifolium, the natural source of mosquito coil.</title>
        <authorList>
            <person name="Yamashiro T."/>
            <person name="Shiraishi A."/>
            <person name="Satake H."/>
            <person name="Nakayama K."/>
        </authorList>
    </citation>
    <scope>NUCLEOTIDE SEQUENCE</scope>
</reference>
<feature type="region of interest" description="Disordered" evidence="1">
    <location>
        <begin position="319"/>
        <end position="351"/>
    </location>
</feature>
<protein>
    <submittedName>
        <fullName evidence="2">Uncharacterized protein</fullName>
    </submittedName>
</protein>
<comment type="caution">
    <text evidence="2">The sequence shown here is derived from an EMBL/GenBank/DDBJ whole genome shotgun (WGS) entry which is preliminary data.</text>
</comment>
<name>A0A699ILF4_TANCI</name>
<proteinExistence type="predicted"/>
<evidence type="ECO:0000256" key="1">
    <source>
        <dbReference type="SAM" id="MobiDB-lite"/>
    </source>
</evidence>
<sequence>MADLAFTPQHNMVAYLEKTECNAKFHQIADFRTSSFIHHALTVNHTIYASNIEQFWNTANSQIINDEKQIHAIVDGKTVVITESLVRIDLLFTNDNGITYLTNAPDISAARPKVSTAEPKTPSTTTTLFDDEDVTIVDTLVKMKNQKAKEKGVVIKDADDSARPIRSITTLQPLLTIDLKDKDLDEKVRTERERQEEASKAALAKLYDKVQAQIDADYELAARFTHKEQEKYTVEERSKLLVEFFEKRKKWLAKERAKAIRSKPPIKTQLRNLMMTYPKHTGRFTHAQLKSKSFEEIQKLYTKEHKLVGAFVPIGSKEDEKRVGSRKKRASSSSSKQKSPKKQKVNDQESIGSDKELKKCLKVLGTMEAGDVHVYKLTRLDGSYIHFSTFFRMLILNRQDVLDLHKIVMKRFLANDPEGYDLILWGDLKTLVKSSKDGEI</sequence>
<organism evidence="2">
    <name type="scientific">Tanacetum cinerariifolium</name>
    <name type="common">Dalmatian daisy</name>
    <name type="synonym">Chrysanthemum cinerariifolium</name>
    <dbReference type="NCBI Taxonomy" id="118510"/>
    <lineage>
        <taxon>Eukaryota</taxon>
        <taxon>Viridiplantae</taxon>
        <taxon>Streptophyta</taxon>
        <taxon>Embryophyta</taxon>
        <taxon>Tracheophyta</taxon>
        <taxon>Spermatophyta</taxon>
        <taxon>Magnoliopsida</taxon>
        <taxon>eudicotyledons</taxon>
        <taxon>Gunneridae</taxon>
        <taxon>Pentapetalae</taxon>
        <taxon>asterids</taxon>
        <taxon>campanulids</taxon>
        <taxon>Asterales</taxon>
        <taxon>Asteraceae</taxon>
        <taxon>Asteroideae</taxon>
        <taxon>Anthemideae</taxon>
        <taxon>Anthemidinae</taxon>
        <taxon>Tanacetum</taxon>
    </lineage>
</organism>
<accession>A0A699ILF4</accession>